<feature type="compositionally biased region" description="Basic and acidic residues" evidence="2">
    <location>
        <begin position="47"/>
        <end position="56"/>
    </location>
</feature>
<dbReference type="GO" id="GO:0006284">
    <property type="term" value="P:base-excision repair"/>
    <property type="evidence" value="ECO:0007669"/>
    <property type="project" value="InterPro"/>
</dbReference>
<feature type="compositionally biased region" description="Low complexity" evidence="2">
    <location>
        <begin position="28"/>
        <end position="42"/>
    </location>
</feature>
<gene>
    <name evidence="3" type="ORF">Golax_007663</name>
</gene>
<keyword evidence="1" id="KW-0862">Zinc</keyword>
<evidence type="ECO:0000256" key="1">
    <source>
        <dbReference type="PIRSR" id="PIRSR605019-1"/>
    </source>
</evidence>
<evidence type="ECO:0000256" key="2">
    <source>
        <dbReference type="SAM" id="MobiDB-lite"/>
    </source>
</evidence>
<evidence type="ECO:0000313" key="4">
    <source>
        <dbReference type="Proteomes" id="UP000593574"/>
    </source>
</evidence>
<accession>A0A7J9A7S7</accession>
<proteinExistence type="predicted"/>
<dbReference type="PANTHER" id="PTHR31116">
    <property type="entry name" value="OS04G0501200 PROTEIN"/>
    <property type="match status" value="1"/>
</dbReference>
<feature type="binding site" evidence="1">
    <location>
        <position position="244"/>
    </location>
    <ligand>
        <name>Zn(2+)</name>
        <dbReference type="ChEBI" id="CHEBI:29105"/>
    </ligand>
</feature>
<organism evidence="3 4">
    <name type="scientific">Gossypium laxum</name>
    <dbReference type="NCBI Taxonomy" id="34288"/>
    <lineage>
        <taxon>Eukaryota</taxon>
        <taxon>Viridiplantae</taxon>
        <taxon>Streptophyta</taxon>
        <taxon>Embryophyta</taxon>
        <taxon>Tracheophyta</taxon>
        <taxon>Spermatophyta</taxon>
        <taxon>Magnoliopsida</taxon>
        <taxon>eudicotyledons</taxon>
        <taxon>Gunneridae</taxon>
        <taxon>Pentapetalae</taxon>
        <taxon>rosids</taxon>
        <taxon>malvids</taxon>
        <taxon>Malvales</taxon>
        <taxon>Malvaceae</taxon>
        <taxon>Malvoideae</taxon>
        <taxon>Gossypium</taxon>
    </lineage>
</organism>
<sequence>MSGPPRVSSANTATEMEARSVLGPAGNKVPTKPAPKSTKKPVQQTPEGKDKEKVKELVTPQKKPTPAPQSLTLTASILRQQERKAGNFSMRGRRGGKHGIGVGVRRKQSGPKGESGVIVVDSGEGGCLDNKKRCGWVTTNSGNKTRTQNLLCIQQLIECTNYLRLCPRLRWNNVLFLIKAKVSRDVQMEGFGLKLNGGLEKDRPSSLHGSLRLLGPFPTKVLRLLLMYHLLLVYFSDLCYVAFHDEEWGVPVNDDKKLFELLSLSGALAELTWPTILSKRHLFRDTFLEFDPRAVSKLSEKKIGAPGGPASSLLSELKIRGIIENARQICKAWTYSHD</sequence>
<dbReference type="AlphaFoldDB" id="A0A7J9A7S7"/>
<dbReference type="InterPro" id="IPR005019">
    <property type="entry name" value="Adenine_glyco"/>
</dbReference>
<dbReference type="Pfam" id="PF03352">
    <property type="entry name" value="Adenine_glyco"/>
    <property type="match status" value="1"/>
</dbReference>
<dbReference type="GO" id="GO:0008725">
    <property type="term" value="F:DNA-3-methyladenine glycosylase activity"/>
    <property type="evidence" value="ECO:0007669"/>
    <property type="project" value="InterPro"/>
</dbReference>
<name>A0A7J9A7S7_9ROSI</name>
<dbReference type="InterPro" id="IPR011257">
    <property type="entry name" value="DNA_glycosylase"/>
</dbReference>
<keyword evidence="4" id="KW-1185">Reference proteome</keyword>
<feature type="region of interest" description="Disordered" evidence="2">
    <location>
        <begin position="1"/>
        <end position="70"/>
    </location>
</feature>
<feature type="region of interest" description="Disordered" evidence="2">
    <location>
        <begin position="89"/>
        <end position="116"/>
    </location>
</feature>
<dbReference type="SUPFAM" id="SSF48150">
    <property type="entry name" value="DNA-glycosylase"/>
    <property type="match status" value="1"/>
</dbReference>
<dbReference type="Proteomes" id="UP000593574">
    <property type="component" value="Unassembled WGS sequence"/>
</dbReference>
<dbReference type="GO" id="GO:0046872">
    <property type="term" value="F:metal ion binding"/>
    <property type="evidence" value="ECO:0007669"/>
    <property type="project" value="UniProtKB-KW"/>
</dbReference>
<dbReference type="PANTHER" id="PTHR31116:SF47">
    <property type="entry name" value="DNA-3-METHYLADENINE GLYCOSYLASE 1-LIKE"/>
    <property type="match status" value="1"/>
</dbReference>
<comment type="caution">
    <text evidence="3">The sequence shown here is derived from an EMBL/GenBank/DDBJ whole genome shotgun (WGS) entry which is preliminary data.</text>
</comment>
<reference evidence="3 4" key="1">
    <citation type="journal article" date="2019" name="Genome Biol. Evol.">
        <title>Insights into the evolution of the New World diploid cottons (Gossypium, subgenus Houzingenia) based on genome sequencing.</title>
        <authorList>
            <person name="Grover C.E."/>
            <person name="Arick M.A. 2nd"/>
            <person name="Thrash A."/>
            <person name="Conover J.L."/>
            <person name="Sanders W.S."/>
            <person name="Peterson D.G."/>
            <person name="Frelichowski J.E."/>
            <person name="Scheffler J.A."/>
            <person name="Scheffler B.E."/>
            <person name="Wendel J.F."/>
        </authorList>
    </citation>
    <scope>NUCLEOTIDE SEQUENCE [LARGE SCALE GENOMIC DNA]</scope>
    <source>
        <strain evidence="3">4</strain>
        <tissue evidence="3">Leaf</tissue>
    </source>
</reference>
<dbReference type="EMBL" id="JABEZV010000009">
    <property type="protein sequence ID" value="MBA0720020.1"/>
    <property type="molecule type" value="Genomic_DNA"/>
</dbReference>
<evidence type="ECO:0000313" key="3">
    <source>
        <dbReference type="EMBL" id="MBA0720020.1"/>
    </source>
</evidence>
<keyword evidence="1" id="KW-0479">Metal-binding</keyword>
<dbReference type="Gene3D" id="1.10.340.30">
    <property type="entry name" value="Hypothetical protein, domain 2"/>
    <property type="match status" value="1"/>
</dbReference>
<protein>
    <submittedName>
        <fullName evidence="3">Uncharacterized protein</fullName>
    </submittedName>
</protein>